<dbReference type="GO" id="GO:0016887">
    <property type="term" value="F:ATP hydrolysis activity"/>
    <property type="evidence" value="ECO:0007669"/>
    <property type="project" value="InterPro"/>
</dbReference>
<dbReference type="EMBL" id="QUZK01000004">
    <property type="protein sequence ID" value="RFF32697.1"/>
    <property type="molecule type" value="Genomic_DNA"/>
</dbReference>
<name>A0A3E1KDR5_9GAMM</name>
<dbReference type="SUPFAM" id="SSF52540">
    <property type="entry name" value="P-loop containing nucleoside triphosphate hydrolases"/>
    <property type="match status" value="1"/>
</dbReference>
<comment type="caution">
    <text evidence="2">The sequence shown here is derived from an EMBL/GenBank/DDBJ whole genome shotgun (WGS) entry which is preliminary data.</text>
</comment>
<organism evidence="2 3">
    <name type="scientific">Wenzhouxiangella sediminis</name>
    <dbReference type="NCBI Taxonomy" id="1792836"/>
    <lineage>
        <taxon>Bacteria</taxon>
        <taxon>Pseudomonadati</taxon>
        <taxon>Pseudomonadota</taxon>
        <taxon>Gammaproteobacteria</taxon>
        <taxon>Chromatiales</taxon>
        <taxon>Wenzhouxiangellaceae</taxon>
        <taxon>Wenzhouxiangella</taxon>
    </lineage>
</organism>
<dbReference type="OrthoDB" id="9780149at2"/>
<feature type="domain" description="ORC1/DEAH AAA+ ATPase" evidence="1">
    <location>
        <begin position="41"/>
        <end position="171"/>
    </location>
</feature>
<sequence>MYLEHFGLDQRPFRLTPHLAFRYPEPSQVDALTTLRVALEQGEGFIKVVGEVGLGKTLLCRTLLDQLESPFVTAWLPDPHLSPGTLRTALARDLGIELPARPTQQVVHERLQEELAAMAARGLRPVLLIDEAQALPASTLETVRLLTNLETEQRKLLQVVLFGQPELDRRLAMPQFRQLRQRITYSCRLEALDHDGVADYIAHRLERAGGSERLFSPRSVARIARASGGVPRLVNVLADKALLSAWGRGRAEVTPLDVRRAVADTEDTAGQLWWPRLAPAARVAAFSLVAFGAFLALEMLAGGGG</sequence>
<dbReference type="InterPro" id="IPR049945">
    <property type="entry name" value="AAA_22"/>
</dbReference>
<evidence type="ECO:0000313" key="3">
    <source>
        <dbReference type="Proteomes" id="UP000260351"/>
    </source>
</evidence>
<accession>A0A3E1KDR5</accession>
<dbReference type="InterPro" id="IPR052026">
    <property type="entry name" value="ExeA_AAA_ATPase_DNA-bind"/>
</dbReference>
<dbReference type="Gene3D" id="3.40.50.300">
    <property type="entry name" value="P-loop containing nucleotide triphosphate hydrolases"/>
    <property type="match status" value="1"/>
</dbReference>
<dbReference type="InterPro" id="IPR027417">
    <property type="entry name" value="P-loop_NTPase"/>
</dbReference>
<keyword evidence="3" id="KW-1185">Reference proteome</keyword>
<dbReference type="CDD" id="cd00009">
    <property type="entry name" value="AAA"/>
    <property type="match status" value="1"/>
</dbReference>
<dbReference type="AlphaFoldDB" id="A0A3E1KDR5"/>
<dbReference type="PANTHER" id="PTHR35894">
    <property type="entry name" value="GENERAL SECRETION PATHWAY PROTEIN A-RELATED"/>
    <property type="match status" value="1"/>
</dbReference>
<gene>
    <name evidence="2" type="ORF">DZC52_00820</name>
</gene>
<proteinExistence type="predicted"/>
<dbReference type="Proteomes" id="UP000260351">
    <property type="component" value="Unassembled WGS sequence"/>
</dbReference>
<dbReference type="RefSeq" id="WP_116649226.1">
    <property type="nucleotide sequence ID" value="NZ_QUZK01000004.1"/>
</dbReference>
<evidence type="ECO:0000259" key="1">
    <source>
        <dbReference type="Pfam" id="PF13401"/>
    </source>
</evidence>
<dbReference type="PANTHER" id="PTHR35894:SF7">
    <property type="entry name" value="GENERAL SECRETION PATHWAY PROTEIN A-RELATED"/>
    <property type="match status" value="1"/>
</dbReference>
<protein>
    <submittedName>
        <fullName evidence="2">AAA family ATPase</fullName>
    </submittedName>
</protein>
<reference evidence="2 3" key="1">
    <citation type="submission" date="2018-08" db="EMBL/GenBank/DDBJ databases">
        <title>Wenzhouxiangella salilacus sp. nov., a novel bacterium isolated from a saline lake in Xinjiang Province, China.</title>
        <authorList>
            <person name="Han S."/>
        </authorList>
    </citation>
    <scope>NUCLEOTIDE SEQUENCE [LARGE SCALE GENOMIC DNA]</scope>
    <source>
        <strain evidence="2 3">XDB06</strain>
    </source>
</reference>
<dbReference type="Pfam" id="PF13401">
    <property type="entry name" value="AAA_22"/>
    <property type="match status" value="1"/>
</dbReference>
<evidence type="ECO:0000313" key="2">
    <source>
        <dbReference type="EMBL" id="RFF32697.1"/>
    </source>
</evidence>